<accession>A0A540LJR7</accession>
<proteinExistence type="predicted"/>
<dbReference type="EMBL" id="VIEB01000562">
    <property type="protein sequence ID" value="TQD86542.1"/>
    <property type="molecule type" value="Genomic_DNA"/>
</dbReference>
<protein>
    <submittedName>
        <fullName evidence="1">Uncharacterized protein</fullName>
    </submittedName>
</protein>
<name>A0A540LJR7_MALBA</name>
<evidence type="ECO:0000313" key="1">
    <source>
        <dbReference type="EMBL" id="TQD86542.1"/>
    </source>
</evidence>
<dbReference type="AlphaFoldDB" id="A0A540LJR7"/>
<gene>
    <name evidence="1" type="ORF">C1H46_027874</name>
</gene>
<dbReference type="Proteomes" id="UP000315295">
    <property type="component" value="Unassembled WGS sequence"/>
</dbReference>
<organism evidence="1 2">
    <name type="scientific">Malus baccata</name>
    <name type="common">Siberian crab apple</name>
    <name type="synonym">Pyrus baccata</name>
    <dbReference type="NCBI Taxonomy" id="106549"/>
    <lineage>
        <taxon>Eukaryota</taxon>
        <taxon>Viridiplantae</taxon>
        <taxon>Streptophyta</taxon>
        <taxon>Embryophyta</taxon>
        <taxon>Tracheophyta</taxon>
        <taxon>Spermatophyta</taxon>
        <taxon>Magnoliopsida</taxon>
        <taxon>eudicotyledons</taxon>
        <taxon>Gunneridae</taxon>
        <taxon>Pentapetalae</taxon>
        <taxon>rosids</taxon>
        <taxon>fabids</taxon>
        <taxon>Rosales</taxon>
        <taxon>Rosaceae</taxon>
        <taxon>Amygdaloideae</taxon>
        <taxon>Maleae</taxon>
        <taxon>Malus</taxon>
    </lineage>
</organism>
<reference evidence="1 2" key="1">
    <citation type="journal article" date="2019" name="G3 (Bethesda)">
        <title>Sequencing of a Wild Apple (Malus baccata) Genome Unravels the Differences Between Cultivated and Wild Apple Species Regarding Disease Resistance and Cold Tolerance.</title>
        <authorList>
            <person name="Chen X."/>
        </authorList>
    </citation>
    <scope>NUCLEOTIDE SEQUENCE [LARGE SCALE GENOMIC DNA]</scope>
    <source>
        <strain evidence="2">cv. Shandingzi</strain>
        <tissue evidence="1">Leaves</tissue>
    </source>
</reference>
<evidence type="ECO:0000313" key="2">
    <source>
        <dbReference type="Proteomes" id="UP000315295"/>
    </source>
</evidence>
<comment type="caution">
    <text evidence="1">The sequence shown here is derived from an EMBL/GenBank/DDBJ whole genome shotgun (WGS) entry which is preliminary data.</text>
</comment>
<keyword evidence="2" id="KW-1185">Reference proteome</keyword>
<sequence>MITWVSQSVSYRVLWHSVHLLFLRSLSPSLAVYVCGLMDGGGHTANRVLLDSLCKTLVSVYMYRYAVLDPPQDTRGPRIMLPVEHS</sequence>